<gene>
    <name evidence="1" type="ORF">S12H4_04955</name>
</gene>
<dbReference type="InterPro" id="IPR051454">
    <property type="entry name" value="RNA/ubiquinone_mod_enzymes"/>
</dbReference>
<feature type="non-terminal residue" evidence="1">
    <location>
        <position position="45"/>
    </location>
</feature>
<accession>X1S0S6</accession>
<dbReference type="AlphaFoldDB" id="X1S0S6"/>
<dbReference type="PANTHER" id="PTHR30217:SF6">
    <property type="entry name" value="TRNA HYDROXYLATION PROTEIN P"/>
    <property type="match status" value="1"/>
</dbReference>
<sequence>MKKPELLAPAGNLEKLKIAVIYGADAVYLGGENFGLRAGAKNFTL</sequence>
<name>X1S0S6_9ZZZZ</name>
<organism evidence="1">
    <name type="scientific">marine sediment metagenome</name>
    <dbReference type="NCBI Taxonomy" id="412755"/>
    <lineage>
        <taxon>unclassified sequences</taxon>
        <taxon>metagenomes</taxon>
        <taxon>ecological metagenomes</taxon>
    </lineage>
</organism>
<evidence type="ECO:0008006" key="2">
    <source>
        <dbReference type="Google" id="ProtNLM"/>
    </source>
</evidence>
<dbReference type="PANTHER" id="PTHR30217">
    <property type="entry name" value="PEPTIDASE U32 FAMILY"/>
    <property type="match status" value="1"/>
</dbReference>
<proteinExistence type="predicted"/>
<evidence type="ECO:0000313" key="1">
    <source>
        <dbReference type="EMBL" id="GAI61394.1"/>
    </source>
</evidence>
<dbReference type="EMBL" id="BARW01001586">
    <property type="protein sequence ID" value="GAI61394.1"/>
    <property type="molecule type" value="Genomic_DNA"/>
</dbReference>
<comment type="caution">
    <text evidence="1">The sequence shown here is derived from an EMBL/GenBank/DDBJ whole genome shotgun (WGS) entry which is preliminary data.</text>
</comment>
<reference evidence="1" key="1">
    <citation type="journal article" date="2014" name="Front. Microbiol.">
        <title>High frequency of phylogenetically diverse reductive dehalogenase-homologous genes in deep subseafloor sedimentary metagenomes.</title>
        <authorList>
            <person name="Kawai M."/>
            <person name="Futagami T."/>
            <person name="Toyoda A."/>
            <person name="Takaki Y."/>
            <person name="Nishi S."/>
            <person name="Hori S."/>
            <person name="Arai W."/>
            <person name="Tsubouchi T."/>
            <person name="Morono Y."/>
            <person name="Uchiyama I."/>
            <person name="Ito T."/>
            <person name="Fujiyama A."/>
            <person name="Inagaki F."/>
            <person name="Takami H."/>
        </authorList>
    </citation>
    <scope>NUCLEOTIDE SEQUENCE</scope>
    <source>
        <strain evidence="1">Expedition CK06-06</strain>
    </source>
</reference>
<protein>
    <recommendedName>
        <fullName evidence="2">Peptidase U32</fullName>
    </recommendedName>
</protein>